<keyword evidence="2" id="KW-0255">Endonuclease</keyword>
<dbReference type="RefSeq" id="WP_173807412.1">
    <property type="nucleotide sequence ID" value="NZ_JABSNM010000028.1"/>
</dbReference>
<dbReference type="GO" id="GO:0004519">
    <property type="term" value="F:endonuclease activity"/>
    <property type="evidence" value="ECO:0007669"/>
    <property type="project" value="UniProtKB-KW"/>
</dbReference>
<evidence type="ECO:0000313" key="2">
    <source>
        <dbReference type="EMBL" id="NRT58393.1"/>
    </source>
</evidence>
<keyword evidence="3" id="KW-1185">Reference proteome</keyword>
<name>A0ABX2G7U6_9BURK</name>
<dbReference type="PANTHER" id="PTHR46609:SF6">
    <property type="entry name" value="EXONUCLEASE, PHAGE-TYPE_RECB, C-TERMINAL DOMAIN-CONTAINING PROTEIN-RELATED"/>
    <property type="match status" value="1"/>
</dbReference>
<dbReference type="EMBL" id="JABSNM010000028">
    <property type="protein sequence ID" value="NRT58393.1"/>
    <property type="molecule type" value="Genomic_DNA"/>
</dbReference>
<reference evidence="2 3" key="1">
    <citation type="submission" date="2020-05" db="EMBL/GenBank/DDBJ databases">
        <title>Genomic Encyclopedia of Type Strains, Phase IV (KMG-V): Genome sequencing to study the core and pangenomes of soil and plant-associated prokaryotes.</title>
        <authorList>
            <person name="Whitman W."/>
        </authorList>
    </citation>
    <scope>NUCLEOTIDE SEQUENCE [LARGE SCALE GENOMIC DNA]</scope>
    <source>
        <strain evidence="2 3">C29</strain>
    </source>
</reference>
<dbReference type="Gene3D" id="3.90.320.10">
    <property type="match status" value="1"/>
</dbReference>
<dbReference type="Pfam" id="PF09588">
    <property type="entry name" value="YqaJ"/>
    <property type="match status" value="1"/>
</dbReference>
<protein>
    <submittedName>
        <fullName evidence="2">Phage-type endonuclease</fullName>
    </submittedName>
</protein>
<feature type="domain" description="YqaJ viral recombinase" evidence="1">
    <location>
        <begin position="35"/>
        <end position="175"/>
    </location>
</feature>
<gene>
    <name evidence="2" type="ORF">HNQ01_004161</name>
</gene>
<dbReference type="InterPro" id="IPR019080">
    <property type="entry name" value="YqaJ_viral_recombinase"/>
</dbReference>
<dbReference type="InterPro" id="IPR011604">
    <property type="entry name" value="PDDEXK-like_dom_sf"/>
</dbReference>
<dbReference type="InterPro" id="IPR051703">
    <property type="entry name" value="NF-kappa-B_Signaling_Reg"/>
</dbReference>
<organism evidence="2 3">
    <name type="scientific">Sphaerotilus uruguayifluvii</name>
    <dbReference type="NCBI Taxonomy" id="2735897"/>
    <lineage>
        <taxon>Bacteria</taxon>
        <taxon>Pseudomonadati</taxon>
        <taxon>Pseudomonadota</taxon>
        <taxon>Betaproteobacteria</taxon>
        <taxon>Burkholderiales</taxon>
        <taxon>Sphaerotilaceae</taxon>
        <taxon>Sphaerotilus</taxon>
    </lineage>
</organism>
<accession>A0ABX2G7U6</accession>
<dbReference type="NCBIfam" id="TIGR03033">
    <property type="entry name" value="phage_rel_nuc"/>
    <property type="match status" value="1"/>
</dbReference>
<dbReference type="Proteomes" id="UP001516061">
    <property type="component" value="Unassembled WGS sequence"/>
</dbReference>
<dbReference type="InterPro" id="IPR011335">
    <property type="entry name" value="Restrct_endonuc-II-like"/>
</dbReference>
<comment type="caution">
    <text evidence="2">The sequence shown here is derived from an EMBL/GenBank/DDBJ whole genome shotgun (WGS) entry which is preliminary data.</text>
</comment>
<dbReference type="PANTHER" id="PTHR46609">
    <property type="entry name" value="EXONUCLEASE, PHAGE-TYPE/RECB, C-TERMINAL DOMAIN-CONTAINING PROTEIN"/>
    <property type="match status" value="1"/>
</dbReference>
<dbReference type="InterPro" id="IPR017482">
    <property type="entry name" value="Lambda-type_endonuclease"/>
</dbReference>
<sequence length="342" mass="38320">MTLCDTSIPSGALRRVPRAGTAVRLARTTGMSRAEWLQVRRSGIGSSDAAAAVGLSPYCSPLALWLEKTGQGEALPRPDPDDMDSPAYWGTVLESLVARQYTRRTGRQVRRVNAVLQHARHPWMLANLDREVIGSPEVQILECKTAGLHGARLWKDGVPEHVQLQVMHQLAVTGHRAADVAVLLCGQELQIHRIERDEPLIERLIALEAAFWAQVQQRRPPPTDGSDSCAQALKALYPRSTEQTLDLRQDFEGSQAFRELLQVRRTLESIQQREAELKHLLQSRLAQATRAVFDDGAISWKSSQDRLELDVAALLKDQPELLQRYGATRSGTRRFLVQPRRE</sequence>
<keyword evidence="2" id="KW-0540">Nuclease</keyword>
<evidence type="ECO:0000313" key="3">
    <source>
        <dbReference type="Proteomes" id="UP001516061"/>
    </source>
</evidence>
<evidence type="ECO:0000259" key="1">
    <source>
        <dbReference type="Pfam" id="PF09588"/>
    </source>
</evidence>
<dbReference type="SUPFAM" id="SSF52980">
    <property type="entry name" value="Restriction endonuclease-like"/>
    <property type="match status" value="1"/>
</dbReference>
<keyword evidence="2" id="KW-0378">Hydrolase</keyword>
<proteinExistence type="predicted"/>